<evidence type="ECO:0008006" key="17">
    <source>
        <dbReference type="Google" id="ProtNLM"/>
    </source>
</evidence>
<evidence type="ECO:0000256" key="6">
    <source>
        <dbReference type="ARBA" id="ARBA00023157"/>
    </source>
</evidence>
<dbReference type="AlphaFoldDB" id="A0A914ADK8"/>
<evidence type="ECO:0000313" key="16">
    <source>
        <dbReference type="Proteomes" id="UP000887568"/>
    </source>
</evidence>
<dbReference type="GO" id="GO:0030368">
    <property type="term" value="F:interleukin-17 receptor activity"/>
    <property type="evidence" value="ECO:0007669"/>
    <property type="project" value="InterPro"/>
</dbReference>
<comment type="caution">
    <text evidence="9">Lacks conserved residue(s) required for the propagation of feature annotation.</text>
</comment>
<evidence type="ECO:0000256" key="4">
    <source>
        <dbReference type="ARBA" id="ARBA00022989"/>
    </source>
</evidence>
<dbReference type="Pfam" id="PF08357">
    <property type="entry name" value="SEFIR"/>
    <property type="match status" value="1"/>
</dbReference>
<name>A0A914ADK8_PATMI</name>
<evidence type="ECO:0000313" key="15">
    <source>
        <dbReference type="EnsemblMetazoa" id="XP_038061434.1"/>
    </source>
</evidence>
<keyword evidence="16" id="KW-1185">Reference proteome</keyword>
<dbReference type="GeneID" id="119732113"/>
<evidence type="ECO:0000256" key="11">
    <source>
        <dbReference type="SAM" id="Phobius"/>
    </source>
</evidence>
<keyword evidence="9" id="KW-0245">EGF-like domain</keyword>
<dbReference type="Proteomes" id="UP000887568">
    <property type="component" value="Unplaced"/>
</dbReference>
<dbReference type="EnsemblMetazoa" id="XM_038205506.1">
    <property type="protein sequence ID" value="XP_038061434.1"/>
    <property type="gene ID" value="LOC119732113"/>
</dbReference>
<dbReference type="GO" id="GO:0016020">
    <property type="term" value="C:membrane"/>
    <property type="evidence" value="ECO:0007669"/>
    <property type="project" value="UniProtKB-SubCell"/>
</dbReference>
<dbReference type="GO" id="GO:0005509">
    <property type="term" value="F:calcium ion binding"/>
    <property type="evidence" value="ECO:0007669"/>
    <property type="project" value="InterPro"/>
</dbReference>
<protein>
    <recommendedName>
        <fullName evidence="17">SEFIR domain-containing protein</fullName>
    </recommendedName>
</protein>
<feature type="transmembrane region" description="Helical" evidence="11">
    <location>
        <begin position="510"/>
        <end position="532"/>
    </location>
</feature>
<dbReference type="InterPro" id="IPR039465">
    <property type="entry name" value="IL-17_rcpt-like"/>
</dbReference>
<reference evidence="15" key="1">
    <citation type="submission" date="2022-11" db="UniProtKB">
        <authorList>
            <consortium name="EnsemblMetazoa"/>
        </authorList>
    </citation>
    <scope>IDENTIFICATION</scope>
</reference>
<dbReference type="OMA" id="NSECEYG"/>
<keyword evidence="2 11" id="KW-0812">Transmembrane</keyword>
<dbReference type="CDD" id="cd00054">
    <property type="entry name" value="EGF_CA"/>
    <property type="match status" value="1"/>
</dbReference>
<evidence type="ECO:0000256" key="10">
    <source>
        <dbReference type="SAM" id="MobiDB-lite"/>
    </source>
</evidence>
<dbReference type="PANTHER" id="PTHR15583">
    <property type="entry name" value="INTERLEUKIN-17 RECEPTOR"/>
    <property type="match status" value="1"/>
</dbReference>
<keyword evidence="3 12" id="KW-0732">Signal</keyword>
<dbReference type="SMART" id="SM00179">
    <property type="entry name" value="EGF_CA"/>
    <property type="match status" value="1"/>
</dbReference>
<dbReference type="Gene3D" id="2.90.20.10">
    <property type="entry name" value="Plasmodium vivax P25 domain"/>
    <property type="match status" value="1"/>
</dbReference>
<evidence type="ECO:0000256" key="1">
    <source>
        <dbReference type="ARBA" id="ARBA00004479"/>
    </source>
</evidence>
<dbReference type="SMART" id="SM00181">
    <property type="entry name" value="EGF"/>
    <property type="match status" value="3"/>
</dbReference>
<feature type="chain" id="PRO_5037838837" description="SEFIR domain-containing protein" evidence="12">
    <location>
        <begin position="29"/>
        <end position="870"/>
    </location>
</feature>
<dbReference type="PROSITE" id="PS51534">
    <property type="entry name" value="SEFIR"/>
    <property type="match status" value="1"/>
</dbReference>
<feature type="region of interest" description="Disordered" evidence="10">
    <location>
        <begin position="76"/>
        <end position="100"/>
    </location>
</feature>
<feature type="domain" description="EGF-like" evidence="13">
    <location>
        <begin position="374"/>
        <end position="412"/>
    </location>
</feature>
<dbReference type="Gene3D" id="3.40.50.11530">
    <property type="match status" value="1"/>
</dbReference>
<dbReference type="PANTHER" id="PTHR15583:SF7">
    <property type="entry name" value="INTERLEUKIN CYTOKINE RECEPTOR-RELATED PROTEIN 2"/>
    <property type="match status" value="1"/>
</dbReference>
<feature type="domain" description="SEFIR" evidence="14">
    <location>
        <begin position="579"/>
        <end position="726"/>
    </location>
</feature>
<sequence>MAGLPRTDLTTVLLILTVSLRPFPAVRGQHYAPFFNPDCTRDCSWRYINRSINATQDGVPQRQFCELTTSNPNGLTEKCHNPFRPPKDPHDRPSKPQNFRVTDFNKNISSSDGASGVEQYTCVHITFNLEPTAARNVKGLQLSLWPKSIEDLNKNFCVNLNFSATGLNYFAVLDKSENQMDLTFSCFCGLKPGRIYTVGVRTMPVDIIGSSPYDTVQKFDHLPPGCNDRTKEKDIRCQKSAAARWQPRCKIIKQDTSTPHHKGDYDIVEFSFEAAPDSYSFDVYDVFVYRDKQGGYIDYVPVKMASATTLNRTCSELNKSVPFVVIHFNVSSWPSDTEFYIKIQPHSRVRKSCQNADGTETQCKVTFTDNFKVIEDPCKHSPCGNHGECISEEDHYDCECALGYMVLAGTCIEDPCQSGRNFSNPCQYGECTYTLDRDDYDCYCYKTYMKVRRTCLADPCSENPETGTTVCGAHGHCNRTLSKEVVSHACICDTGYSTQDKKMCEEATKLTWFVIVISCIAGVLLFVLLFCLGKRAGLCHCKEDVRIDIGNGQHAPQVIYTVIPKPEPDSHLVDLEISTRRVLPIFSEDHPRHKDVVMKFCRFLHRHLRCEVSVIDWQSSIGPTVEMWLTKEIEKADIVLLLCSKGTGLKYDARARNNPVPTNSECEYGDVFVKALTLLDDYFSRNNADEKFVVGYFDYSSTDDIPVTFRRFKKYRLMQYIEDLCLRIHGRVRDSPHSSRRVPDLQRYQDFEMGRPLYEAIETMKEMIRGDEFWYKNDKVELTKAPSFFFDDDSSGQGSDGDNYEELMSQLNSTLPRVQGDEDLFTRSEMHASLEARSSSLPTHEFLTDNFEPVKDSGYMSFKNCKPSLC</sequence>
<evidence type="ECO:0000256" key="9">
    <source>
        <dbReference type="PROSITE-ProRule" id="PRU00076"/>
    </source>
</evidence>
<evidence type="ECO:0000256" key="5">
    <source>
        <dbReference type="ARBA" id="ARBA00023136"/>
    </source>
</evidence>
<keyword evidence="8" id="KW-0325">Glycoprotein</keyword>
<dbReference type="InterPro" id="IPR013568">
    <property type="entry name" value="SEFIR_dom"/>
</dbReference>
<proteinExistence type="predicted"/>
<dbReference type="OrthoDB" id="5915222at2759"/>
<dbReference type="PROSITE" id="PS01186">
    <property type="entry name" value="EGF_2"/>
    <property type="match status" value="2"/>
</dbReference>
<evidence type="ECO:0000256" key="3">
    <source>
        <dbReference type="ARBA" id="ARBA00022729"/>
    </source>
</evidence>
<evidence type="ECO:0000256" key="12">
    <source>
        <dbReference type="SAM" id="SignalP"/>
    </source>
</evidence>
<evidence type="ECO:0000256" key="8">
    <source>
        <dbReference type="ARBA" id="ARBA00023180"/>
    </source>
</evidence>
<evidence type="ECO:0000256" key="2">
    <source>
        <dbReference type="ARBA" id="ARBA00022692"/>
    </source>
</evidence>
<dbReference type="RefSeq" id="XP_038061434.1">
    <property type="nucleotide sequence ID" value="XM_038205506.1"/>
</dbReference>
<feature type="signal peptide" evidence="12">
    <location>
        <begin position="1"/>
        <end position="28"/>
    </location>
</feature>
<feature type="compositionally biased region" description="Basic and acidic residues" evidence="10">
    <location>
        <begin position="77"/>
        <end position="94"/>
    </location>
</feature>
<keyword evidence="4 11" id="KW-1133">Transmembrane helix</keyword>
<evidence type="ECO:0000259" key="13">
    <source>
        <dbReference type="PROSITE" id="PS50026"/>
    </source>
</evidence>
<dbReference type="SUPFAM" id="SSF57196">
    <property type="entry name" value="EGF/Laminin"/>
    <property type="match status" value="1"/>
</dbReference>
<comment type="subcellular location">
    <subcellularLocation>
        <location evidence="1">Membrane</location>
        <topology evidence="1">Single-pass type I membrane protein</topology>
    </subcellularLocation>
</comment>
<accession>A0A914ADK8</accession>
<dbReference type="InterPro" id="IPR001881">
    <property type="entry name" value="EGF-like_Ca-bd_dom"/>
</dbReference>
<evidence type="ECO:0000256" key="7">
    <source>
        <dbReference type="ARBA" id="ARBA00023170"/>
    </source>
</evidence>
<dbReference type="PROSITE" id="PS50026">
    <property type="entry name" value="EGF_3"/>
    <property type="match status" value="1"/>
</dbReference>
<keyword evidence="5 11" id="KW-0472">Membrane</keyword>
<dbReference type="InterPro" id="IPR000742">
    <property type="entry name" value="EGF"/>
</dbReference>
<keyword evidence="7" id="KW-0675">Receptor</keyword>
<keyword evidence="6" id="KW-1015">Disulfide bond</keyword>
<evidence type="ECO:0000259" key="14">
    <source>
        <dbReference type="PROSITE" id="PS51534"/>
    </source>
</evidence>
<organism evidence="15 16">
    <name type="scientific">Patiria miniata</name>
    <name type="common">Bat star</name>
    <name type="synonym">Asterina miniata</name>
    <dbReference type="NCBI Taxonomy" id="46514"/>
    <lineage>
        <taxon>Eukaryota</taxon>
        <taxon>Metazoa</taxon>
        <taxon>Echinodermata</taxon>
        <taxon>Eleutherozoa</taxon>
        <taxon>Asterozoa</taxon>
        <taxon>Asteroidea</taxon>
        <taxon>Valvatacea</taxon>
        <taxon>Valvatida</taxon>
        <taxon>Asterinidae</taxon>
        <taxon>Patiria</taxon>
    </lineage>
</organism>